<accession>A0ABX8TQP6</accession>
<dbReference type="InterPro" id="IPR012327">
    <property type="entry name" value="MeTrfase_D12"/>
</dbReference>
<reference evidence="4 5" key="1">
    <citation type="journal article" date="2021" name="Mol. Plant">
        <title>Genomic insights into the fast growth of paulownias and the formation of Paulownia witches' broom.</title>
        <authorList>
            <person name="Cao Y."/>
            <person name="Sun G."/>
            <person name="Zhai X."/>
            <person name="Xu P."/>
            <person name="Ma L."/>
            <person name="Deng M."/>
            <person name="Zhao Z."/>
            <person name="Yang H."/>
            <person name="Dong Y."/>
            <person name="Shang Z."/>
            <person name="Lv Y."/>
            <person name="Yan L."/>
            <person name="Liu H."/>
            <person name="Cao X."/>
            <person name="Li B."/>
            <person name="Wang Z."/>
            <person name="Zhao X."/>
            <person name="Yu H."/>
            <person name="Wang F."/>
            <person name="Ma W."/>
            <person name="Huang J."/>
            <person name="Fan G."/>
        </authorList>
    </citation>
    <scope>NUCLEOTIDE SEQUENCE [LARGE SCALE GENOMIC DNA]</scope>
    <source>
        <strain evidence="4 5">Zhengzhou</strain>
    </source>
</reference>
<evidence type="ECO:0000256" key="1">
    <source>
        <dbReference type="ARBA" id="ARBA00022603"/>
    </source>
</evidence>
<proteinExistence type="predicted"/>
<dbReference type="Proteomes" id="UP000825369">
    <property type="component" value="Chromosome"/>
</dbReference>
<evidence type="ECO:0000313" key="5">
    <source>
        <dbReference type="Proteomes" id="UP000825369"/>
    </source>
</evidence>
<evidence type="ECO:0000313" key="4">
    <source>
        <dbReference type="EMBL" id="QYC31242.1"/>
    </source>
</evidence>
<sequence length="61" mass="7167">MDNISKTARFIFLNKTRFNGLYRVNSKNQFNSPFNGKNDVCLSTIINESNLKKYHIILKKE</sequence>
<organism evidence="4 5">
    <name type="scientific">Paulownia witches'-broom phytoplasma</name>
    <dbReference type="NCBI Taxonomy" id="39647"/>
    <lineage>
        <taxon>Bacteria</taxon>
        <taxon>Bacillati</taxon>
        <taxon>Mycoplasmatota</taxon>
        <taxon>Mollicutes</taxon>
        <taxon>Acholeplasmatales</taxon>
        <taxon>Acholeplasmataceae</taxon>
        <taxon>Candidatus Phytoplasma</taxon>
        <taxon>16SrI (Aster yellows group)</taxon>
    </lineage>
</organism>
<protein>
    <submittedName>
        <fullName evidence="4">DNA adenine methylase</fullName>
    </submittedName>
</protein>
<keyword evidence="2" id="KW-0808">Transferase</keyword>
<dbReference type="GO" id="GO:0008168">
    <property type="term" value="F:methyltransferase activity"/>
    <property type="evidence" value="ECO:0007669"/>
    <property type="project" value="UniProtKB-KW"/>
</dbReference>
<keyword evidence="3" id="KW-0949">S-adenosyl-L-methionine</keyword>
<name>A0ABX8TQP6_9MOLU</name>
<dbReference type="GO" id="GO:0032259">
    <property type="term" value="P:methylation"/>
    <property type="evidence" value="ECO:0007669"/>
    <property type="project" value="UniProtKB-KW"/>
</dbReference>
<keyword evidence="1 4" id="KW-0489">Methyltransferase</keyword>
<keyword evidence="5" id="KW-1185">Reference proteome</keyword>
<dbReference type="EMBL" id="CP066882">
    <property type="protein sequence ID" value="QYC31242.1"/>
    <property type="molecule type" value="Genomic_DNA"/>
</dbReference>
<gene>
    <name evidence="4" type="ORF">HGD80_01470</name>
</gene>
<dbReference type="Pfam" id="PF02086">
    <property type="entry name" value="MethyltransfD12"/>
    <property type="match status" value="1"/>
</dbReference>
<evidence type="ECO:0000256" key="2">
    <source>
        <dbReference type="ARBA" id="ARBA00022679"/>
    </source>
</evidence>
<evidence type="ECO:0000256" key="3">
    <source>
        <dbReference type="ARBA" id="ARBA00022691"/>
    </source>
</evidence>